<feature type="region of interest" description="Disordered" evidence="1">
    <location>
        <begin position="29"/>
        <end position="59"/>
    </location>
</feature>
<sequence length="416" mass="44909">MRRRAAGIGHQGMVAVAVLATVLTAAGCGTDSGPTGSRATGSADTADSGGKSAPPKASAGSLTWKFEHIADFRGELTDVAVLAEDDIWAVGTENNGESDAHLLHYDGKRWKREPLPEALGTTDYPPLLEEVGEEALWLRPQVYEEGTGVNPWARWDGTRWSAVPNPPPGKVGDFEAAGPDDIWILDGEQTARHWDGTHWTTTRLPYGASGLAVVGPDDVWAVGSRSTGPGTELGHGERYSQPASMHWDGTSWKSVETPQARFEEPIPPEPSAGLGQVFALDSGEVRAYGNNTFNHGEVENEPADEYIRLRWDGSKWVEQEPAPGGCTLRTPVGQDDEGLFLDGNWYLTDDGRCVKIKRHRLPLSTGARKGSNQSLWLKEIHRVPGTDEWLGAGHVQVNQSGDPFGAPVVVRLKCGD</sequence>
<protein>
    <submittedName>
        <fullName evidence="3">Uncharacterized protein</fullName>
    </submittedName>
</protein>
<reference evidence="3" key="1">
    <citation type="submission" date="2021-10" db="EMBL/GenBank/DDBJ databases">
        <title>Streptomyces nigrumlapis sp.nov.,an antimicrobial producing actinobacterium isolated from Black Gobi rocks.</title>
        <authorList>
            <person name="Wen Y."/>
            <person name="Zhang W."/>
            <person name="Liu X.G."/>
        </authorList>
    </citation>
    <scope>NUCLEOTIDE SEQUENCE</scope>
    <source>
        <strain evidence="3">ST13-2-2</strain>
    </source>
</reference>
<evidence type="ECO:0000313" key="4">
    <source>
        <dbReference type="Proteomes" id="UP000830115"/>
    </source>
</evidence>
<accession>A0ABY4MHT8</accession>
<dbReference type="EMBL" id="CP086322">
    <property type="protein sequence ID" value="UQA97369.1"/>
    <property type="molecule type" value="Genomic_DNA"/>
</dbReference>
<name>A0ABY4MHT8_9ACTN</name>
<dbReference type="PROSITE" id="PS51257">
    <property type="entry name" value="PROKAR_LIPOPROTEIN"/>
    <property type="match status" value="1"/>
</dbReference>
<dbReference type="RefSeq" id="WP_248868295.1">
    <property type="nucleotide sequence ID" value="NZ_CP086322.1"/>
</dbReference>
<evidence type="ECO:0000256" key="2">
    <source>
        <dbReference type="SAM" id="SignalP"/>
    </source>
</evidence>
<dbReference type="Proteomes" id="UP000830115">
    <property type="component" value="Chromosome"/>
</dbReference>
<evidence type="ECO:0000313" key="3">
    <source>
        <dbReference type="EMBL" id="UQA97369.1"/>
    </source>
</evidence>
<keyword evidence="2" id="KW-0732">Signal</keyword>
<organism evidence="3 4">
    <name type="scientific">Streptomyces halobius</name>
    <dbReference type="NCBI Taxonomy" id="2879846"/>
    <lineage>
        <taxon>Bacteria</taxon>
        <taxon>Bacillati</taxon>
        <taxon>Actinomycetota</taxon>
        <taxon>Actinomycetes</taxon>
        <taxon>Kitasatosporales</taxon>
        <taxon>Streptomycetaceae</taxon>
        <taxon>Streptomyces</taxon>
    </lineage>
</organism>
<feature type="chain" id="PRO_5046210748" evidence="2">
    <location>
        <begin position="26"/>
        <end position="416"/>
    </location>
</feature>
<keyword evidence="4" id="KW-1185">Reference proteome</keyword>
<feature type="signal peptide" evidence="2">
    <location>
        <begin position="1"/>
        <end position="25"/>
    </location>
</feature>
<gene>
    <name evidence="3" type="ORF">K9S39_40845</name>
</gene>
<feature type="compositionally biased region" description="Polar residues" evidence="1">
    <location>
        <begin position="32"/>
        <end position="45"/>
    </location>
</feature>
<proteinExistence type="predicted"/>
<evidence type="ECO:0000256" key="1">
    <source>
        <dbReference type="SAM" id="MobiDB-lite"/>
    </source>
</evidence>